<reference evidence="1" key="1">
    <citation type="submission" date="2018-02" db="EMBL/GenBank/DDBJ databases">
        <title>Rhizophora mucronata_Transcriptome.</title>
        <authorList>
            <person name="Meera S.P."/>
            <person name="Sreeshan A."/>
            <person name="Augustine A."/>
        </authorList>
    </citation>
    <scope>NUCLEOTIDE SEQUENCE</scope>
    <source>
        <tissue evidence="1">Leaf</tissue>
    </source>
</reference>
<dbReference type="AlphaFoldDB" id="A0A2P2PT96"/>
<evidence type="ECO:0000313" key="1">
    <source>
        <dbReference type="EMBL" id="MBX57964.1"/>
    </source>
</evidence>
<dbReference type="EMBL" id="GGEC01077480">
    <property type="protein sequence ID" value="MBX57964.1"/>
    <property type="molecule type" value="Transcribed_RNA"/>
</dbReference>
<name>A0A2P2PT96_RHIMU</name>
<organism evidence="1">
    <name type="scientific">Rhizophora mucronata</name>
    <name type="common">Asiatic mangrove</name>
    <dbReference type="NCBI Taxonomy" id="61149"/>
    <lineage>
        <taxon>Eukaryota</taxon>
        <taxon>Viridiplantae</taxon>
        <taxon>Streptophyta</taxon>
        <taxon>Embryophyta</taxon>
        <taxon>Tracheophyta</taxon>
        <taxon>Spermatophyta</taxon>
        <taxon>Magnoliopsida</taxon>
        <taxon>eudicotyledons</taxon>
        <taxon>Gunneridae</taxon>
        <taxon>Pentapetalae</taxon>
        <taxon>rosids</taxon>
        <taxon>fabids</taxon>
        <taxon>Malpighiales</taxon>
        <taxon>Rhizophoraceae</taxon>
        <taxon>Rhizophora</taxon>
    </lineage>
</organism>
<proteinExistence type="predicted"/>
<accession>A0A2P2PT96</accession>
<sequence>MQLIINNQTKKKFKKKEEKRNMYKLTYQKRFCMSVLLNLFIYYSL</sequence>
<protein>
    <submittedName>
        <fullName evidence="1">Uncharacterized protein</fullName>
    </submittedName>
</protein>